<evidence type="ECO:0000313" key="2">
    <source>
        <dbReference type="Proteomes" id="UP000054422"/>
    </source>
</evidence>
<protein>
    <submittedName>
        <fullName evidence="1">Uncharacterized protein</fullName>
    </submittedName>
</protein>
<dbReference type="AlphaFoldDB" id="A0A0A2SRJ4"/>
<keyword evidence="2" id="KW-1185">Reference proteome</keyword>
<name>A0A0A2SRJ4_9GAMM</name>
<accession>A0A0A2SRJ4</accession>
<comment type="caution">
    <text evidence="1">The sequence shown here is derived from an EMBL/GenBank/DDBJ whole genome shotgun (WGS) entry which is preliminary data.</text>
</comment>
<organism evidence="1 2">
    <name type="scientific">Legionella norrlandica</name>
    <dbReference type="NCBI Taxonomy" id="1498499"/>
    <lineage>
        <taxon>Bacteria</taxon>
        <taxon>Pseudomonadati</taxon>
        <taxon>Pseudomonadota</taxon>
        <taxon>Gammaproteobacteria</taxon>
        <taxon>Legionellales</taxon>
        <taxon>Legionellaceae</taxon>
        <taxon>Legionella</taxon>
    </lineage>
</organism>
<dbReference type="EMBL" id="JNCF01000079">
    <property type="protein sequence ID" value="KGP62331.1"/>
    <property type="molecule type" value="Genomic_DNA"/>
</dbReference>
<evidence type="ECO:0000313" key="1">
    <source>
        <dbReference type="EMBL" id="KGP62331.1"/>
    </source>
</evidence>
<gene>
    <name evidence="1" type="ORF">EP47_01820</name>
</gene>
<reference evidence="1 2" key="1">
    <citation type="submission" date="2014-05" db="EMBL/GenBank/DDBJ databases">
        <authorList>
            <person name="Rizzardi K."/>
            <person name="Winiecka-Krusnell J."/>
            <person name="Ramliden M."/>
            <person name="Alm E."/>
            <person name="Andersson S."/>
            <person name="Byfors S."/>
        </authorList>
    </citation>
    <scope>NUCLEOTIDE SEQUENCE [LARGE SCALE GENOMIC DNA]</scope>
    <source>
        <strain evidence="1 2">LEGN</strain>
    </source>
</reference>
<dbReference type="Proteomes" id="UP000054422">
    <property type="component" value="Unassembled WGS sequence"/>
</dbReference>
<sequence length="70" mass="8094">MFGILLILLRPIHRALFAPIAHNEELLQRKEHSIVEGSIQHLTVWGLRPNCADITPVWRQLFLPNEDSKT</sequence>
<proteinExistence type="predicted"/>